<evidence type="ECO:0000256" key="6">
    <source>
        <dbReference type="SAM" id="MobiDB-lite"/>
    </source>
</evidence>
<accession>A0A0G1VKM7</accession>
<dbReference type="CDD" id="cd02393">
    <property type="entry name" value="KH-I_PNPase"/>
    <property type="match status" value="1"/>
</dbReference>
<comment type="subcellular location">
    <subcellularLocation>
        <location evidence="5">Cytoplasm</location>
    </subcellularLocation>
</comment>
<keyword evidence="5" id="KW-0479">Metal-binding</keyword>
<dbReference type="PIRSF" id="PIRSF005499">
    <property type="entry name" value="PNPase"/>
    <property type="match status" value="1"/>
</dbReference>
<dbReference type="EMBL" id="LCPV01000020">
    <property type="protein sequence ID" value="KKW07058.1"/>
    <property type="molecule type" value="Genomic_DNA"/>
</dbReference>
<dbReference type="NCBIfam" id="NF008805">
    <property type="entry name" value="PRK11824.1"/>
    <property type="match status" value="1"/>
</dbReference>
<evidence type="ECO:0000256" key="5">
    <source>
        <dbReference type="HAMAP-Rule" id="MF_01595"/>
    </source>
</evidence>
<keyword evidence="5" id="KW-0963">Cytoplasm</keyword>
<sequence>MKRVFKSKIRGPIVRIYTMQKKEYSVEIGGKTMTAEFNDWANQANGSVLLRYGNSAVLATAVMSNHESNLDYFPLSVEYEEKFYAVGAILGSRFMRREGRPSDEAVLSGRVVDRTIRPLFPKGLKREVQVIITVLSIEEYDTDILAVNAASLALATSNIPWNGPVSALRVGLEEDNPEFIINPTYKQRQEELPPKALMDLTVCGKDGMINMIEVNAREVPEATLEKSLVRASEEIEKLQAWQKEIVVDRSVEKFKFVPPFEDDVHLAPAFDEIIGKRLEALNDVLSKKDFGELRGEWAAHSSAQFPDIEPGKFDTYFEHRIDEYVHDLALKKGKRVDGRALDEVRSLHAQAGGISPVIHGTGLFYRGETHVLAALTLGGPGDAQLIDTIEFQDTKKTFMLHYNFPPFSVGETGRVGGFNRRMTGHGALAEKSLRSVLPPKEIFPYTIRIVSECLASNGSTSMATVCAGTLALLDAGVPITRPVAGIAMGLMSEPFDSAQSNAPRYKILTDIQGPEDHHGDMDFKVAGTSEGVTGVQMDVKVEGVPVSVLAETFAQAKKARLEILDVMQKAIASHRPDISPRAPKILTTKVKVDQIGLVIGPGGKTINGIRERTNCDDITIEEDGTIFITGREGTADAALKEVVDLTREYMAGERFEGPVTRVLDFGAFVKIGPNTEGLVHVSEVAPFRIEKITDAVGLGDVVPVIIKEIDEKGRYNLSIKAADPEWASRKGLKPATGGGNYGERPNNRNGYGERRRRN</sequence>
<dbReference type="SUPFAM" id="SSF55666">
    <property type="entry name" value="Ribonuclease PH domain 2-like"/>
    <property type="match status" value="2"/>
</dbReference>
<dbReference type="FunFam" id="3.30.230.70:FF:000001">
    <property type="entry name" value="Polyribonucleotide nucleotidyltransferase"/>
    <property type="match status" value="1"/>
</dbReference>
<dbReference type="AlphaFoldDB" id="A0A0G1VKM7"/>
<dbReference type="EC" id="2.7.7.8" evidence="5"/>
<dbReference type="InterPro" id="IPR003029">
    <property type="entry name" value="S1_domain"/>
</dbReference>
<evidence type="ECO:0000259" key="7">
    <source>
        <dbReference type="PROSITE" id="PS50126"/>
    </source>
</evidence>
<dbReference type="HAMAP" id="MF_01595">
    <property type="entry name" value="PNPase"/>
    <property type="match status" value="1"/>
</dbReference>
<dbReference type="FunFam" id="3.30.1370.10:FF:000001">
    <property type="entry name" value="Polyribonucleotide nucleotidyltransferase"/>
    <property type="match status" value="1"/>
</dbReference>
<dbReference type="GO" id="GO:0000287">
    <property type="term" value="F:magnesium ion binding"/>
    <property type="evidence" value="ECO:0007669"/>
    <property type="project" value="UniProtKB-UniRule"/>
</dbReference>
<comment type="caution">
    <text evidence="8">The sequence shown here is derived from an EMBL/GenBank/DDBJ whole genome shotgun (WGS) entry which is preliminary data.</text>
</comment>
<comment type="catalytic activity">
    <reaction evidence="5">
        <text>RNA(n+1) + phosphate = RNA(n) + a ribonucleoside 5'-diphosphate</text>
        <dbReference type="Rhea" id="RHEA:22096"/>
        <dbReference type="Rhea" id="RHEA-COMP:14527"/>
        <dbReference type="Rhea" id="RHEA-COMP:17342"/>
        <dbReference type="ChEBI" id="CHEBI:43474"/>
        <dbReference type="ChEBI" id="CHEBI:57930"/>
        <dbReference type="ChEBI" id="CHEBI:140395"/>
        <dbReference type="EC" id="2.7.7.8"/>
    </reaction>
</comment>
<dbReference type="GO" id="GO:0004654">
    <property type="term" value="F:polyribonucleotide nucleotidyltransferase activity"/>
    <property type="evidence" value="ECO:0007669"/>
    <property type="project" value="UniProtKB-UniRule"/>
</dbReference>
<dbReference type="PANTHER" id="PTHR11252:SF0">
    <property type="entry name" value="POLYRIBONUCLEOTIDE NUCLEOTIDYLTRANSFERASE 1, MITOCHONDRIAL"/>
    <property type="match status" value="1"/>
</dbReference>
<dbReference type="InterPro" id="IPR027408">
    <property type="entry name" value="PNPase/RNase_PH_dom_sf"/>
</dbReference>
<keyword evidence="3 5" id="KW-0548">Nucleotidyltransferase</keyword>
<dbReference type="PROSITE" id="PS50084">
    <property type="entry name" value="KH_TYPE_1"/>
    <property type="match status" value="1"/>
</dbReference>
<evidence type="ECO:0000313" key="9">
    <source>
        <dbReference type="Proteomes" id="UP000034589"/>
    </source>
</evidence>
<comment type="cofactor">
    <cofactor evidence="5">
        <name>Mg(2+)</name>
        <dbReference type="ChEBI" id="CHEBI:18420"/>
    </cofactor>
</comment>
<evidence type="ECO:0000313" key="8">
    <source>
        <dbReference type="EMBL" id="KKW07058.1"/>
    </source>
</evidence>
<dbReference type="Pfam" id="PF00575">
    <property type="entry name" value="S1"/>
    <property type="match status" value="1"/>
</dbReference>
<dbReference type="SMART" id="SM00316">
    <property type="entry name" value="S1"/>
    <property type="match status" value="1"/>
</dbReference>
<evidence type="ECO:0000256" key="2">
    <source>
        <dbReference type="ARBA" id="ARBA00022679"/>
    </source>
</evidence>
<dbReference type="CDD" id="cd11364">
    <property type="entry name" value="RNase_PH_PNPase_2"/>
    <property type="match status" value="1"/>
</dbReference>
<gene>
    <name evidence="5" type="primary">pnp</name>
    <name evidence="8" type="ORF">UY39_C0020G0012</name>
</gene>
<dbReference type="Pfam" id="PF01138">
    <property type="entry name" value="RNase_PH"/>
    <property type="match status" value="2"/>
</dbReference>
<name>A0A0G1VKM7_9BACT</name>
<keyword evidence="4 5" id="KW-0694">RNA-binding</keyword>
<dbReference type="InterPro" id="IPR020568">
    <property type="entry name" value="Ribosomal_Su5_D2-typ_SF"/>
</dbReference>
<dbReference type="PATRIC" id="fig|1618675.3.peg.300"/>
<feature type="region of interest" description="Disordered" evidence="6">
    <location>
        <begin position="728"/>
        <end position="758"/>
    </location>
</feature>
<dbReference type="SUPFAM" id="SSF54211">
    <property type="entry name" value="Ribosomal protein S5 domain 2-like"/>
    <property type="match status" value="2"/>
</dbReference>
<dbReference type="GO" id="GO:0006402">
    <property type="term" value="P:mRNA catabolic process"/>
    <property type="evidence" value="ECO:0007669"/>
    <property type="project" value="UniProtKB-UniRule"/>
</dbReference>
<comment type="function">
    <text evidence="5">Involved in mRNA degradation. Catalyzes the phosphorolysis of single-stranded polyribonucleotides processively in the 3'- to 5'-direction.</text>
</comment>
<feature type="binding site" evidence="5">
    <location>
        <position position="516"/>
    </location>
    <ligand>
        <name>Mg(2+)</name>
        <dbReference type="ChEBI" id="CHEBI:18420"/>
    </ligand>
</feature>
<proteinExistence type="inferred from homology"/>
<dbReference type="InterPro" id="IPR012162">
    <property type="entry name" value="PNPase"/>
</dbReference>
<dbReference type="Gene3D" id="2.40.50.140">
    <property type="entry name" value="Nucleic acid-binding proteins"/>
    <property type="match status" value="1"/>
</dbReference>
<dbReference type="PANTHER" id="PTHR11252">
    <property type="entry name" value="POLYRIBONUCLEOTIDE NUCLEOTIDYLTRANSFERASE"/>
    <property type="match status" value="1"/>
</dbReference>
<evidence type="ECO:0000256" key="3">
    <source>
        <dbReference type="ARBA" id="ARBA00022695"/>
    </source>
</evidence>
<dbReference type="InterPro" id="IPR001247">
    <property type="entry name" value="ExoRNase_PH_dom1"/>
</dbReference>
<keyword evidence="5" id="KW-0460">Magnesium</keyword>
<dbReference type="SUPFAM" id="SSF54791">
    <property type="entry name" value="Eukaryotic type KH-domain (KH-domain type I)"/>
    <property type="match status" value="1"/>
</dbReference>
<protein>
    <recommendedName>
        <fullName evidence="5">Polyribonucleotide nucleotidyltransferase</fullName>
        <ecNumber evidence="5">2.7.7.8</ecNumber>
    </recommendedName>
    <alternativeName>
        <fullName evidence="5">Polynucleotide phosphorylase</fullName>
        <shortName evidence="5">PNPase</shortName>
    </alternativeName>
</protein>
<dbReference type="GO" id="GO:0000175">
    <property type="term" value="F:3'-5'-RNA exonuclease activity"/>
    <property type="evidence" value="ECO:0007669"/>
    <property type="project" value="TreeGrafter"/>
</dbReference>
<dbReference type="Gene3D" id="3.30.1370.10">
    <property type="entry name" value="K Homology domain, type 1"/>
    <property type="match status" value="1"/>
</dbReference>
<reference evidence="8 9" key="1">
    <citation type="journal article" date="2015" name="Nature">
        <title>rRNA introns, odd ribosomes, and small enigmatic genomes across a large radiation of phyla.</title>
        <authorList>
            <person name="Brown C.T."/>
            <person name="Hug L.A."/>
            <person name="Thomas B.C."/>
            <person name="Sharon I."/>
            <person name="Castelle C.J."/>
            <person name="Singh A."/>
            <person name="Wilkins M.J."/>
            <person name="Williams K.H."/>
            <person name="Banfield J.F."/>
        </authorList>
    </citation>
    <scope>NUCLEOTIDE SEQUENCE [LARGE SCALE GENOMIC DNA]</scope>
</reference>
<dbReference type="GO" id="GO:0003723">
    <property type="term" value="F:RNA binding"/>
    <property type="evidence" value="ECO:0007669"/>
    <property type="project" value="UniProtKB-UniRule"/>
</dbReference>
<dbReference type="SMART" id="SM00322">
    <property type="entry name" value="KH"/>
    <property type="match status" value="1"/>
</dbReference>
<dbReference type="InterPro" id="IPR036345">
    <property type="entry name" value="ExoRNase_PH_dom2_sf"/>
</dbReference>
<dbReference type="InterPro" id="IPR004088">
    <property type="entry name" value="KH_dom_type_1"/>
</dbReference>
<evidence type="ECO:0000256" key="1">
    <source>
        <dbReference type="ARBA" id="ARBA00007404"/>
    </source>
</evidence>
<dbReference type="InterPro" id="IPR012340">
    <property type="entry name" value="NA-bd_OB-fold"/>
</dbReference>
<dbReference type="Proteomes" id="UP000034589">
    <property type="component" value="Unassembled WGS sequence"/>
</dbReference>
<dbReference type="Pfam" id="PF00013">
    <property type="entry name" value="KH_1"/>
    <property type="match status" value="1"/>
</dbReference>
<organism evidence="8 9">
    <name type="scientific">Candidatus Kaiserbacteria bacterium GW2011_GWC2_49_12</name>
    <dbReference type="NCBI Taxonomy" id="1618675"/>
    <lineage>
        <taxon>Bacteria</taxon>
        <taxon>Candidatus Kaiseribacteriota</taxon>
    </lineage>
</organism>
<keyword evidence="2 5" id="KW-0808">Transferase</keyword>
<dbReference type="GO" id="GO:0005829">
    <property type="term" value="C:cytosol"/>
    <property type="evidence" value="ECO:0007669"/>
    <property type="project" value="TreeGrafter"/>
</dbReference>
<dbReference type="Gene3D" id="3.30.230.70">
    <property type="entry name" value="GHMP Kinase, N-terminal domain"/>
    <property type="match status" value="2"/>
</dbReference>
<feature type="domain" description="S1 motif" evidence="7">
    <location>
        <begin position="652"/>
        <end position="720"/>
    </location>
</feature>
<evidence type="ECO:0000256" key="4">
    <source>
        <dbReference type="ARBA" id="ARBA00022884"/>
    </source>
</evidence>
<dbReference type="SUPFAM" id="SSF50249">
    <property type="entry name" value="Nucleic acid-binding proteins"/>
    <property type="match status" value="1"/>
</dbReference>
<dbReference type="InterPro" id="IPR036612">
    <property type="entry name" value="KH_dom_type_1_sf"/>
</dbReference>
<dbReference type="InterPro" id="IPR004087">
    <property type="entry name" value="KH_dom"/>
</dbReference>
<dbReference type="PROSITE" id="PS50126">
    <property type="entry name" value="S1"/>
    <property type="match status" value="1"/>
</dbReference>
<comment type="similarity">
    <text evidence="1 5">Belongs to the polyribonucleotide nucleotidyltransferase family.</text>
</comment>
<feature type="binding site" evidence="5">
    <location>
        <position position="522"/>
    </location>
    <ligand>
        <name>Mg(2+)</name>
        <dbReference type="ChEBI" id="CHEBI:18420"/>
    </ligand>
</feature>
<dbReference type="NCBIfam" id="TIGR03591">
    <property type="entry name" value="polynuc_phos"/>
    <property type="match status" value="1"/>
</dbReference>